<evidence type="ECO:0000256" key="2">
    <source>
        <dbReference type="ARBA" id="ARBA00022741"/>
    </source>
</evidence>
<dbReference type="Gene3D" id="3.40.50.300">
    <property type="entry name" value="P-loop containing nucleotide triphosphate hydrolases"/>
    <property type="match status" value="2"/>
</dbReference>
<evidence type="ECO:0000313" key="7">
    <source>
        <dbReference type="Proteomes" id="UP001497497"/>
    </source>
</evidence>
<evidence type="ECO:0000256" key="3">
    <source>
        <dbReference type="ARBA" id="ARBA00023134"/>
    </source>
</evidence>
<evidence type="ECO:0000256" key="4">
    <source>
        <dbReference type="SAM" id="MobiDB-lite"/>
    </source>
</evidence>
<dbReference type="EMBL" id="CAXITT010000797">
    <property type="protein sequence ID" value="CAL1546311.1"/>
    <property type="molecule type" value="Genomic_DNA"/>
</dbReference>
<keyword evidence="2" id="KW-0547">Nucleotide-binding</keyword>
<keyword evidence="7" id="KW-1185">Reference proteome</keyword>
<dbReference type="PANTHER" id="PTHR10903">
    <property type="entry name" value="GTPASE, IMAP FAMILY MEMBER-RELATED"/>
    <property type="match status" value="1"/>
</dbReference>
<dbReference type="GO" id="GO:0005525">
    <property type="term" value="F:GTP binding"/>
    <property type="evidence" value="ECO:0007669"/>
    <property type="project" value="UniProtKB-KW"/>
</dbReference>
<dbReference type="InterPro" id="IPR027417">
    <property type="entry name" value="P-loop_NTPase"/>
</dbReference>
<feature type="region of interest" description="Disordered" evidence="4">
    <location>
        <begin position="127"/>
        <end position="150"/>
    </location>
</feature>
<dbReference type="InterPro" id="IPR045058">
    <property type="entry name" value="GIMA/IAN/Toc"/>
</dbReference>
<dbReference type="Proteomes" id="UP001497497">
    <property type="component" value="Unassembled WGS sequence"/>
</dbReference>
<dbReference type="AlphaFoldDB" id="A0AAV2IJ18"/>
<keyword evidence="3" id="KW-0342">GTP-binding</keyword>
<name>A0AAV2IJ18_LYMST</name>
<comment type="similarity">
    <text evidence="1">Belongs to the TRAFAC class TrmE-Era-EngA-EngB-Septin-like GTPase superfamily. AIG1/Toc34/Toc159-like paraseptin GTPase family. IAN subfamily.</text>
</comment>
<proteinExistence type="inferred from homology"/>
<evidence type="ECO:0000256" key="1">
    <source>
        <dbReference type="ARBA" id="ARBA00008535"/>
    </source>
</evidence>
<evidence type="ECO:0000313" key="6">
    <source>
        <dbReference type="EMBL" id="CAL1546311.1"/>
    </source>
</evidence>
<protein>
    <recommendedName>
        <fullName evidence="5">AIG1-type G domain-containing protein</fullName>
    </recommendedName>
</protein>
<evidence type="ECO:0000259" key="5">
    <source>
        <dbReference type="Pfam" id="PF04548"/>
    </source>
</evidence>
<feature type="compositionally biased region" description="Polar residues" evidence="4">
    <location>
        <begin position="127"/>
        <end position="148"/>
    </location>
</feature>
<dbReference type="InterPro" id="IPR006703">
    <property type="entry name" value="G_AIG1"/>
</dbReference>
<feature type="domain" description="AIG1-type G" evidence="5">
    <location>
        <begin position="146"/>
        <end position="261"/>
    </location>
</feature>
<accession>A0AAV2IJ18</accession>
<gene>
    <name evidence="6" type="ORF">GSLYS_00019688001</name>
</gene>
<sequence length="423" mass="47669">MTKQTTLLLVGRSGSGKSCVGNSILGRQEAFKASGMRQEKMLSNDIDSNDEFCVVDCSGVGDTESDMVGDVKDVMRNARKALNKIKGVTMSEYHEFELVYEPASTELPNIENVPEYFEETPYSINSRGIGNSFTNENQQEDSQGTESKSISDDIGGFDALIFVMKYGVRFTKQEKDAVQMVKSIFGENVFRDWGILVFSYGDNFDLDTEDDGMTFEDWCREQTGHIKLLFEEVNYRCVIFDNKSTKKEKELTNLKDNIDKITKSPYTLTEFKKGKSGRVKLQLNYPNGGLQAETDRLFTKAAQLMDQPLSNRKKCQNVLDELSHHVHKLIDLDEGTGVLQPLSDHVLDQIATLERKMKQFESRGEGGTFYEAARQFFLRLWQTLGSIRSAIASGFASIRTARSPTRNTDYTMICPETVGVSVE</sequence>
<dbReference type="PANTHER" id="PTHR10903:SF184">
    <property type="entry name" value="GTP-BINDING PROTEIN A"/>
    <property type="match status" value="1"/>
</dbReference>
<dbReference type="SUPFAM" id="SSF52540">
    <property type="entry name" value="P-loop containing nucleoside triphosphate hydrolases"/>
    <property type="match status" value="1"/>
</dbReference>
<organism evidence="6 7">
    <name type="scientific">Lymnaea stagnalis</name>
    <name type="common">Great pond snail</name>
    <name type="synonym">Helix stagnalis</name>
    <dbReference type="NCBI Taxonomy" id="6523"/>
    <lineage>
        <taxon>Eukaryota</taxon>
        <taxon>Metazoa</taxon>
        <taxon>Spiralia</taxon>
        <taxon>Lophotrochozoa</taxon>
        <taxon>Mollusca</taxon>
        <taxon>Gastropoda</taxon>
        <taxon>Heterobranchia</taxon>
        <taxon>Euthyneura</taxon>
        <taxon>Panpulmonata</taxon>
        <taxon>Hygrophila</taxon>
        <taxon>Lymnaeoidea</taxon>
        <taxon>Lymnaeidae</taxon>
        <taxon>Lymnaea</taxon>
    </lineage>
</organism>
<comment type="caution">
    <text evidence="6">The sequence shown here is derived from an EMBL/GenBank/DDBJ whole genome shotgun (WGS) entry which is preliminary data.</text>
</comment>
<reference evidence="6 7" key="1">
    <citation type="submission" date="2024-04" db="EMBL/GenBank/DDBJ databases">
        <authorList>
            <consortium name="Genoscope - CEA"/>
            <person name="William W."/>
        </authorList>
    </citation>
    <scope>NUCLEOTIDE SEQUENCE [LARGE SCALE GENOMIC DNA]</scope>
</reference>
<feature type="domain" description="AIG1-type G" evidence="5">
    <location>
        <begin position="6"/>
        <end position="75"/>
    </location>
</feature>
<dbReference type="Pfam" id="PF04548">
    <property type="entry name" value="AIG1"/>
    <property type="match status" value="2"/>
</dbReference>